<dbReference type="PANTHER" id="PTHR45712:SF22">
    <property type="entry name" value="INSULIN-LIKE GROWTH FACTOR-BINDING PROTEIN COMPLEX ACID LABILE SUBUNIT"/>
    <property type="match status" value="1"/>
</dbReference>
<dbReference type="RefSeq" id="XP_009836117.1">
    <property type="nucleotide sequence ID" value="XM_009837815.1"/>
</dbReference>
<feature type="transmembrane region" description="Helical" evidence="3">
    <location>
        <begin position="163"/>
        <end position="187"/>
    </location>
</feature>
<dbReference type="GeneID" id="20813016"/>
<keyword evidence="1" id="KW-0433">Leucine-rich repeat</keyword>
<dbReference type="VEuPathDB" id="FungiDB:H257_11020"/>
<dbReference type="GO" id="GO:0005615">
    <property type="term" value="C:extracellular space"/>
    <property type="evidence" value="ECO:0007669"/>
    <property type="project" value="TreeGrafter"/>
</dbReference>
<sequence>MQVPRQFMILLLAAGHVVRAQNATTLWGVCPETIIAPTDMAMCLQEASGAIVPSPKSARDVDLTARGIQVVGSLPSEAASLNLSNNSIRDIPAYVPNSQLTALNLTFNAFTQASALALPPSITTLDLSHNFITRLFRWTALDNSFVTTLILKNNRLSMIRETVFPSTLMHLCVLSMEFWLTLMVAFIGGRDLTGNPLRSFDVSPATFALLTKPNFVLKLDRPLAADVVATCVGAPMLLPNHPNTYLCVYNGSHEDVSSMAFAFLAKYTIVLVALFVVLMVVRRYFRRRLDRRMQLMPRDTYLSSNCNFLDNEPIQYRQTVQLPRQ</sequence>
<evidence type="ECO:0000256" key="1">
    <source>
        <dbReference type="ARBA" id="ARBA00022614"/>
    </source>
</evidence>
<protein>
    <recommendedName>
        <fullName evidence="6">Leucine-rich repeat-containing N-terminal plant-type domain-containing protein</fullName>
    </recommendedName>
</protein>
<name>W4G5X2_APHAT</name>
<evidence type="ECO:0000256" key="4">
    <source>
        <dbReference type="SAM" id="SignalP"/>
    </source>
</evidence>
<evidence type="ECO:0000313" key="5">
    <source>
        <dbReference type="EMBL" id="ETV74459.1"/>
    </source>
</evidence>
<proteinExistence type="predicted"/>
<gene>
    <name evidence="5" type="ORF">H257_11020</name>
</gene>
<feature type="signal peptide" evidence="4">
    <location>
        <begin position="1"/>
        <end position="20"/>
    </location>
</feature>
<keyword evidence="3" id="KW-1133">Transmembrane helix</keyword>
<organism evidence="5">
    <name type="scientific">Aphanomyces astaci</name>
    <name type="common">Crayfish plague agent</name>
    <dbReference type="NCBI Taxonomy" id="112090"/>
    <lineage>
        <taxon>Eukaryota</taxon>
        <taxon>Sar</taxon>
        <taxon>Stramenopiles</taxon>
        <taxon>Oomycota</taxon>
        <taxon>Saprolegniomycetes</taxon>
        <taxon>Saprolegniales</taxon>
        <taxon>Verrucalvaceae</taxon>
        <taxon>Aphanomyces</taxon>
    </lineage>
</organism>
<dbReference type="Gene3D" id="3.80.10.10">
    <property type="entry name" value="Ribonuclease Inhibitor"/>
    <property type="match status" value="1"/>
</dbReference>
<keyword evidence="3" id="KW-0472">Membrane</keyword>
<keyword evidence="2" id="KW-0677">Repeat</keyword>
<dbReference type="AlphaFoldDB" id="W4G5X2"/>
<feature type="chain" id="PRO_5004842102" description="Leucine-rich repeat-containing N-terminal plant-type domain-containing protein" evidence="4">
    <location>
        <begin position="21"/>
        <end position="325"/>
    </location>
</feature>
<evidence type="ECO:0000256" key="2">
    <source>
        <dbReference type="ARBA" id="ARBA00022737"/>
    </source>
</evidence>
<dbReference type="InterPro" id="IPR032675">
    <property type="entry name" value="LRR_dom_sf"/>
</dbReference>
<dbReference type="EMBL" id="KI913144">
    <property type="protein sequence ID" value="ETV74459.1"/>
    <property type="molecule type" value="Genomic_DNA"/>
</dbReference>
<feature type="transmembrane region" description="Helical" evidence="3">
    <location>
        <begin position="259"/>
        <end position="281"/>
    </location>
</feature>
<dbReference type="InterPro" id="IPR050333">
    <property type="entry name" value="SLRP"/>
</dbReference>
<accession>W4G5X2</accession>
<reference evidence="5" key="1">
    <citation type="submission" date="2013-12" db="EMBL/GenBank/DDBJ databases">
        <title>The Genome Sequence of Aphanomyces astaci APO3.</title>
        <authorList>
            <consortium name="The Broad Institute Genomics Platform"/>
            <person name="Russ C."/>
            <person name="Tyler B."/>
            <person name="van West P."/>
            <person name="Dieguez-Uribeondo J."/>
            <person name="Young S.K."/>
            <person name="Zeng Q."/>
            <person name="Gargeya S."/>
            <person name="Fitzgerald M."/>
            <person name="Abouelleil A."/>
            <person name="Alvarado L."/>
            <person name="Chapman S.B."/>
            <person name="Gainer-Dewar J."/>
            <person name="Goldberg J."/>
            <person name="Griggs A."/>
            <person name="Gujja S."/>
            <person name="Hansen M."/>
            <person name="Howarth C."/>
            <person name="Imamovic A."/>
            <person name="Ireland A."/>
            <person name="Larimer J."/>
            <person name="McCowan C."/>
            <person name="Murphy C."/>
            <person name="Pearson M."/>
            <person name="Poon T.W."/>
            <person name="Priest M."/>
            <person name="Roberts A."/>
            <person name="Saif S."/>
            <person name="Shea T."/>
            <person name="Sykes S."/>
            <person name="Wortman J."/>
            <person name="Nusbaum C."/>
            <person name="Birren B."/>
        </authorList>
    </citation>
    <scope>NUCLEOTIDE SEQUENCE [LARGE SCALE GENOMIC DNA]</scope>
    <source>
        <strain evidence="5">APO3</strain>
    </source>
</reference>
<keyword evidence="3" id="KW-0812">Transmembrane</keyword>
<evidence type="ECO:0000256" key="3">
    <source>
        <dbReference type="SAM" id="Phobius"/>
    </source>
</evidence>
<keyword evidence="4" id="KW-0732">Signal</keyword>
<evidence type="ECO:0008006" key="6">
    <source>
        <dbReference type="Google" id="ProtNLM"/>
    </source>
</evidence>
<dbReference type="PANTHER" id="PTHR45712">
    <property type="entry name" value="AGAP008170-PA"/>
    <property type="match status" value="1"/>
</dbReference>
<dbReference type="OrthoDB" id="71280at2759"/>
<dbReference type="SUPFAM" id="SSF52058">
    <property type="entry name" value="L domain-like"/>
    <property type="match status" value="1"/>
</dbReference>